<organism evidence="2 3">
    <name type="scientific">Hepatospora eriocheir</name>
    <dbReference type="NCBI Taxonomy" id="1081669"/>
    <lineage>
        <taxon>Eukaryota</taxon>
        <taxon>Fungi</taxon>
        <taxon>Fungi incertae sedis</taxon>
        <taxon>Microsporidia</taxon>
        <taxon>Hepatosporidae</taxon>
        <taxon>Hepatospora</taxon>
    </lineage>
</organism>
<dbReference type="AlphaFoldDB" id="A0A1X0Q7F6"/>
<name>A0A1X0Q7F6_9MICR</name>
<proteinExistence type="predicted"/>
<sequence length="112" mass="13286">MKFFKLIRFVVGSDLEKVGDSSDNENKPLIEKELIKQNPILEKKEIDLTNQRTEITDQKLKKEEISQLRKQLKYLEIKIKFLVNENNNKSKLISEDVYFIREGKKKLKETCV</sequence>
<dbReference type="Proteomes" id="UP000192356">
    <property type="component" value="Unassembled WGS sequence"/>
</dbReference>
<reference evidence="2 3" key="1">
    <citation type="journal article" date="2017" name="Environ. Microbiol.">
        <title>Decay of the glycolytic pathway and adaptation to intranuclear parasitism within Enterocytozoonidae microsporidia.</title>
        <authorList>
            <person name="Wiredu Boakye D."/>
            <person name="Jaroenlak P."/>
            <person name="Prachumwat A."/>
            <person name="Williams T.A."/>
            <person name="Bateman K.S."/>
            <person name="Itsathitphaisarn O."/>
            <person name="Sritunyalucksana K."/>
            <person name="Paszkiewicz K.H."/>
            <person name="Moore K.A."/>
            <person name="Stentiford G.D."/>
            <person name="Williams B.A."/>
        </authorList>
    </citation>
    <scope>NUCLEOTIDE SEQUENCE [LARGE SCALE GENOMIC DNA]</scope>
    <source>
        <strain evidence="2 3">GB1</strain>
    </source>
</reference>
<keyword evidence="1" id="KW-0175">Coiled coil</keyword>
<keyword evidence="3" id="KW-1185">Reference proteome</keyword>
<gene>
    <name evidence="2" type="ORF">HERIO_2275</name>
</gene>
<evidence type="ECO:0000256" key="1">
    <source>
        <dbReference type="SAM" id="Coils"/>
    </source>
</evidence>
<dbReference type="VEuPathDB" id="MicrosporidiaDB:HERIO_2275"/>
<accession>A0A1X0Q7F6</accession>
<feature type="coiled-coil region" evidence="1">
    <location>
        <begin position="58"/>
        <end position="85"/>
    </location>
</feature>
<evidence type="ECO:0000313" key="2">
    <source>
        <dbReference type="EMBL" id="ORD95711.1"/>
    </source>
</evidence>
<protein>
    <submittedName>
        <fullName evidence="2">Uncharacterized protein</fullName>
    </submittedName>
</protein>
<evidence type="ECO:0000313" key="3">
    <source>
        <dbReference type="Proteomes" id="UP000192356"/>
    </source>
</evidence>
<dbReference type="EMBL" id="LVKB01000205">
    <property type="protein sequence ID" value="ORD95711.1"/>
    <property type="molecule type" value="Genomic_DNA"/>
</dbReference>
<comment type="caution">
    <text evidence="2">The sequence shown here is derived from an EMBL/GenBank/DDBJ whole genome shotgun (WGS) entry which is preliminary data.</text>
</comment>